<dbReference type="SUPFAM" id="SSF89447">
    <property type="entry name" value="AbrB/MazE/MraZ-like"/>
    <property type="match status" value="1"/>
</dbReference>
<dbReference type="Pfam" id="PF04014">
    <property type="entry name" value="MazE_antitoxin"/>
    <property type="match status" value="1"/>
</dbReference>
<dbReference type="NCBIfam" id="NF040962">
    <property type="entry name" value="near_HgcAB"/>
    <property type="match status" value="1"/>
</dbReference>
<gene>
    <name evidence="2" type="ORF">C4520_04380</name>
</gene>
<organism evidence="2 3">
    <name type="scientific">Abyssobacteria bacterium (strain SURF_5)</name>
    <dbReference type="NCBI Taxonomy" id="2093360"/>
    <lineage>
        <taxon>Bacteria</taxon>
        <taxon>Pseudomonadati</taxon>
        <taxon>Candidatus Hydrogenedentota</taxon>
        <taxon>Candidatus Abyssobacteria</taxon>
    </lineage>
</organism>
<dbReference type="InterPro" id="IPR007159">
    <property type="entry name" value="SpoVT-AbrB_dom"/>
</dbReference>
<dbReference type="GO" id="GO:0003677">
    <property type="term" value="F:DNA binding"/>
    <property type="evidence" value="ECO:0007669"/>
    <property type="project" value="UniProtKB-KW"/>
</dbReference>
<reference evidence="2 3" key="1">
    <citation type="journal article" date="2017" name="ISME J.">
        <title>Energy and carbon metabolisms in a deep terrestrial subsurface fluid microbial community.</title>
        <authorList>
            <person name="Momper L."/>
            <person name="Jungbluth S.P."/>
            <person name="Lee M.D."/>
            <person name="Amend J.P."/>
        </authorList>
    </citation>
    <scope>NUCLEOTIDE SEQUENCE [LARGE SCALE GENOMIC DNA]</scope>
    <source>
        <strain evidence="2">SURF_5</strain>
    </source>
</reference>
<dbReference type="Proteomes" id="UP000265882">
    <property type="component" value="Unassembled WGS sequence"/>
</dbReference>
<evidence type="ECO:0000259" key="1">
    <source>
        <dbReference type="SMART" id="SM00966"/>
    </source>
</evidence>
<dbReference type="EMBL" id="QZKU01000038">
    <property type="protein sequence ID" value="RJP24269.1"/>
    <property type="molecule type" value="Genomic_DNA"/>
</dbReference>
<dbReference type="Gene3D" id="2.10.260.10">
    <property type="match status" value="1"/>
</dbReference>
<sequence length="90" mass="9597">MAQGCCGPQAAERNAACCKVEALIPIDARGQIVLPKDLRERAHIHPGDKLAVVAFENEGSVCCIALVKADSFADTVKGMLGPMMNEIMQE</sequence>
<keyword evidence="2" id="KW-0238">DNA-binding</keyword>
<dbReference type="NCBIfam" id="TIGR01439">
    <property type="entry name" value="lp_hng_hel_AbrB"/>
    <property type="match status" value="1"/>
</dbReference>
<evidence type="ECO:0000313" key="3">
    <source>
        <dbReference type="Proteomes" id="UP000265882"/>
    </source>
</evidence>
<accession>A0A3A4NZJ1</accession>
<proteinExistence type="predicted"/>
<feature type="domain" description="SpoVT-AbrB" evidence="1">
    <location>
        <begin position="24"/>
        <end position="71"/>
    </location>
</feature>
<protein>
    <submittedName>
        <fullName evidence="2">AbrB/MazE/SpoVT family DNA-binding domain-containing protein</fullName>
    </submittedName>
</protein>
<dbReference type="InterPro" id="IPR037914">
    <property type="entry name" value="SpoVT-AbrB_sf"/>
</dbReference>
<dbReference type="AlphaFoldDB" id="A0A3A4NZJ1"/>
<comment type="caution">
    <text evidence="2">The sequence shown here is derived from an EMBL/GenBank/DDBJ whole genome shotgun (WGS) entry which is preliminary data.</text>
</comment>
<name>A0A3A4NZJ1_ABYX5</name>
<dbReference type="SMART" id="SM00966">
    <property type="entry name" value="SpoVT_AbrB"/>
    <property type="match status" value="1"/>
</dbReference>
<evidence type="ECO:0000313" key="2">
    <source>
        <dbReference type="EMBL" id="RJP24269.1"/>
    </source>
</evidence>